<dbReference type="EMBL" id="BSYA01000036">
    <property type="protein sequence ID" value="GMG27562.1"/>
    <property type="molecule type" value="Genomic_DNA"/>
</dbReference>
<gene>
    <name evidence="4" type="ORF">Aory04_000416500</name>
</gene>
<dbReference type="CDD" id="cd03784">
    <property type="entry name" value="GT1_Gtf-like"/>
    <property type="match status" value="1"/>
</dbReference>
<sequence length="502" mass="54968">MVGDAVISTPIGQYPSASPSLLPKPQDWGDNIDVCGFQFLESDTNYKPPDDLDAFLKAGDPPVYIGFGSIVVDNPAKLTEIVFEAVRLTGKRALVSKGWGNIGEGRAEVPKDVMLLGKVPHDWLFQHVSCVVHHGGAGTTAAGLVLGRPTVIVPFFGDQPFWGSIVARAGAGPQPVPYKQLTAEKLAEAINIALEPSTLEKAEEIGKGMRTERGVQNAVCSFHQHLDLRSLRCAICPTRPAVWWHKHLHIKLSAFAAAVLYDTNRDPRGPLSAGAEVLYGVVSDFISGLATVPTDLAGMLSKENRKRKRHHHHSHHIGNRDWVRSHCTTGLQQAKEKERERSSNEHTSGPSRQDRSEGDNRSSISESDIESESDSDYASAEEEQSDSSSTNTVVDDSDEAANELDLERTLTRKRAKEQKTGAQEILAETGYHTSKFAKQVLNFAIMLPTDLTLSLAKGFHNAPKLYHDTTVQRIPRVRNVKSGFRAAGTVSDCLFATLRERC</sequence>
<keyword evidence="1" id="KW-0808">Transferase</keyword>
<dbReference type="PANTHER" id="PTHR48050">
    <property type="entry name" value="STEROL 3-BETA-GLUCOSYLTRANSFERASE"/>
    <property type="match status" value="1"/>
</dbReference>
<dbReference type="Proteomes" id="UP001165205">
    <property type="component" value="Unassembled WGS sequence"/>
</dbReference>
<comment type="caution">
    <text evidence="4">The sequence shown here is derived from an EMBL/GenBank/DDBJ whole genome shotgun (WGS) entry which is preliminary data.</text>
</comment>
<dbReference type="PANTHER" id="PTHR48050:SF13">
    <property type="entry name" value="STEROL 3-BETA-GLUCOSYLTRANSFERASE UGT80A2"/>
    <property type="match status" value="1"/>
</dbReference>
<organism evidence="4 5">
    <name type="scientific">Aspergillus oryzae</name>
    <name type="common">Yellow koji mold</name>
    <dbReference type="NCBI Taxonomy" id="5062"/>
    <lineage>
        <taxon>Eukaryota</taxon>
        <taxon>Fungi</taxon>
        <taxon>Dikarya</taxon>
        <taxon>Ascomycota</taxon>
        <taxon>Pezizomycotina</taxon>
        <taxon>Eurotiomycetes</taxon>
        <taxon>Eurotiomycetidae</taxon>
        <taxon>Eurotiales</taxon>
        <taxon>Aspergillaceae</taxon>
        <taxon>Aspergillus</taxon>
        <taxon>Aspergillus subgen. Circumdati</taxon>
    </lineage>
</organism>
<protein>
    <submittedName>
        <fullName evidence="4">Unnamed protein product</fullName>
    </submittedName>
</protein>
<feature type="region of interest" description="Disordered" evidence="2">
    <location>
        <begin position="303"/>
        <end position="405"/>
    </location>
</feature>
<evidence type="ECO:0000313" key="4">
    <source>
        <dbReference type="EMBL" id="GMG27562.1"/>
    </source>
</evidence>
<evidence type="ECO:0000259" key="3">
    <source>
        <dbReference type="Pfam" id="PF06722"/>
    </source>
</evidence>
<dbReference type="AlphaFoldDB" id="A0AAN4YCJ4"/>
<dbReference type="Pfam" id="PF06722">
    <property type="entry name" value="EryCIII-like_C"/>
    <property type="match status" value="1"/>
</dbReference>
<evidence type="ECO:0000256" key="2">
    <source>
        <dbReference type="SAM" id="MobiDB-lite"/>
    </source>
</evidence>
<feature type="domain" description="Erythromycin biosynthesis protein CIII-like C-terminal" evidence="3">
    <location>
        <begin position="104"/>
        <end position="202"/>
    </location>
</feature>
<name>A0AAN4YCJ4_ASPOZ</name>
<feature type="compositionally biased region" description="Basic residues" evidence="2">
    <location>
        <begin position="304"/>
        <end position="317"/>
    </location>
</feature>
<evidence type="ECO:0000256" key="1">
    <source>
        <dbReference type="ARBA" id="ARBA00022679"/>
    </source>
</evidence>
<dbReference type="InterPro" id="IPR010610">
    <property type="entry name" value="EryCIII-like_C"/>
</dbReference>
<dbReference type="Gene3D" id="3.40.50.2000">
    <property type="entry name" value="Glycogen Phosphorylase B"/>
    <property type="match status" value="2"/>
</dbReference>
<feature type="compositionally biased region" description="Basic and acidic residues" evidence="2">
    <location>
        <begin position="334"/>
        <end position="344"/>
    </location>
</feature>
<dbReference type="InterPro" id="IPR002213">
    <property type="entry name" value="UDP_glucos_trans"/>
</dbReference>
<evidence type="ECO:0000313" key="5">
    <source>
        <dbReference type="Proteomes" id="UP001165205"/>
    </source>
</evidence>
<accession>A0AAN4YCJ4</accession>
<proteinExistence type="predicted"/>
<dbReference type="InterPro" id="IPR050426">
    <property type="entry name" value="Glycosyltransferase_28"/>
</dbReference>
<dbReference type="GO" id="GO:0016906">
    <property type="term" value="F:sterol 3-beta-glucosyltransferase activity"/>
    <property type="evidence" value="ECO:0007669"/>
    <property type="project" value="UniProtKB-ARBA"/>
</dbReference>
<dbReference type="SUPFAM" id="SSF53756">
    <property type="entry name" value="UDP-Glycosyltransferase/glycogen phosphorylase"/>
    <property type="match status" value="1"/>
</dbReference>
<feature type="compositionally biased region" description="Acidic residues" evidence="2">
    <location>
        <begin position="395"/>
        <end position="404"/>
    </location>
</feature>
<dbReference type="FunFam" id="3.40.50.2000:FF:000009">
    <property type="entry name" value="Sterol 3-beta-glucosyltransferase UGT80A2"/>
    <property type="match status" value="1"/>
</dbReference>
<feature type="compositionally biased region" description="Acidic residues" evidence="2">
    <location>
        <begin position="367"/>
        <end position="385"/>
    </location>
</feature>
<reference evidence="4" key="1">
    <citation type="submission" date="2023-04" db="EMBL/GenBank/DDBJ databases">
        <title>Aspergillus oryzae NBRC 4228.</title>
        <authorList>
            <person name="Ichikawa N."/>
            <person name="Sato H."/>
            <person name="Tonouchi N."/>
        </authorList>
    </citation>
    <scope>NUCLEOTIDE SEQUENCE</scope>
    <source>
        <strain evidence="4">NBRC 4228</strain>
    </source>
</reference>